<reference evidence="1" key="2">
    <citation type="submission" date="2020-06" db="EMBL/GenBank/DDBJ databases">
        <title>Helianthus annuus Genome sequencing and assembly Release 2.</title>
        <authorList>
            <person name="Gouzy J."/>
            <person name="Langlade N."/>
            <person name="Munos S."/>
        </authorList>
    </citation>
    <scope>NUCLEOTIDE SEQUENCE</scope>
    <source>
        <tissue evidence="1">Leaves</tissue>
    </source>
</reference>
<organism evidence="1 2">
    <name type="scientific">Helianthus annuus</name>
    <name type="common">Common sunflower</name>
    <dbReference type="NCBI Taxonomy" id="4232"/>
    <lineage>
        <taxon>Eukaryota</taxon>
        <taxon>Viridiplantae</taxon>
        <taxon>Streptophyta</taxon>
        <taxon>Embryophyta</taxon>
        <taxon>Tracheophyta</taxon>
        <taxon>Spermatophyta</taxon>
        <taxon>Magnoliopsida</taxon>
        <taxon>eudicotyledons</taxon>
        <taxon>Gunneridae</taxon>
        <taxon>Pentapetalae</taxon>
        <taxon>asterids</taxon>
        <taxon>campanulids</taxon>
        <taxon>Asterales</taxon>
        <taxon>Asteraceae</taxon>
        <taxon>Asteroideae</taxon>
        <taxon>Heliantheae alliance</taxon>
        <taxon>Heliantheae</taxon>
        <taxon>Helianthus</taxon>
    </lineage>
</organism>
<keyword evidence="2" id="KW-1185">Reference proteome</keyword>
<dbReference type="Pfam" id="PF05278">
    <property type="entry name" value="PEARLI-4"/>
    <property type="match status" value="1"/>
</dbReference>
<dbReference type="AlphaFoldDB" id="A0A9K3NPI9"/>
<proteinExistence type="predicted"/>
<name>A0A9K3NPI9_HELAN</name>
<reference evidence="1" key="1">
    <citation type="journal article" date="2017" name="Nature">
        <title>The sunflower genome provides insights into oil metabolism, flowering and Asterid evolution.</title>
        <authorList>
            <person name="Badouin H."/>
            <person name="Gouzy J."/>
            <person name="Grassa C.J."/>
            <person name="Murat F."/>
            <person name="Staton S.E."/>
            <person name="Cottret L."/>
            <person name="Lelandais-Briere C."/>
            <person name="Owens G.L."/>
            <person name="Carrere S."/>
            <person name="Mayjonade B."/>
            <person name="Legrand L."/>
            <person name="Gill N."/>
            <person name="Kane N.C."/>
            <person name="Bowers J.E."/>
            <person name="Hubner S."/>
            <person name="Bellec A."/>
            <person name="Berard A."/>
            <person name="Berges H."/>
            <person name="Blanchet N."/>
            <person name="Boniface M.C."/>
            <person name="Brunel D."/>
            <person name="Catrice O."/>
            <person name="Chaidir N."/>
            <person name="Claudel C."/>
            <person name="Donnadieu C."/>
            <person name="Faraut T."/>
            <person name="Fievet G."/>
            <person name="Helmstetter N."/>
            <person name="King M."/>
            <person name="Knapp S.J."/>
            <person name="Lai Z."/>
            <person name="Le Paslier M.C."/>
            <person name="Lippi Y."/>
            <person name="Lorenzon L."/>
            <person name="Mandel J.R."/>
            <person name="Marage G."/>
            <person name="Marchand G."/>
            <person name="Marquand E."/>
            <person name="Bret-Mestries E."/>
            <person name="Morien E."/>
            <person name="Nambeesan S."/>
            <person name="Nguyen T."/>
            <person name="Pegot-Espagnet P."/>
            <person name="Pouilly N."/>
            <person name="Raftis F."/>
            <person name="Sallet E."/>
            <person name="Schiex T."/>
            <person name="Thomas J."/>
            <person name="Vandecasteele C."/>
            <person name="Vares D."/>
            <person name="Vear F."/>
            <person name="Vautrin S."/>
            <person name="Crespi M."/>
            <person name="Mangin B."/>
            <person name="Burke J.M."/>
            <person name="Salse J."/>
            <person name="Munos S."/>
            <person name="Vincourt P."/>
            <person name="Rieseberg L.H."/>
            <person name="Langlade N.B."/>
        </authorList>
    </citation>
    <scope>NUCLEOTIDE SEQUENCE</scope>
    <source>
        <tissue evidence="1">Leaves</tissue>
    </source>
</reference>
<sequence>MVRDQLVGDISNTTTMLVEDNIDSTTMPVDDIARTHTMASSNNTTSHQSTEWTCLTSLDTHVDTGKVSSQTDIICVQGYNVKKSVAPILESIFNKHGDIAAECVFKPVSMRSSFLEIVCEVVGRIQTNNDIDNIEEIEQQVLATEAANINVSWLRAHLDVIRKRKEASTKCSLLMETKVNTVLVKKAAQMDLRERCVELMSAQERFEEAERCVRVLHLVENNLKDRILESKGNIDSLARQPVL</sequence>
<gene>
    <name evidence="1" type="ORF">HanXRQr2_Chr04g0143931</name>
</gene>
<dbReference type="PANTHER" id="PTHR35358:SF18">
    <property type="entry name" value="PHOSPHOLIPASE-LIKE PROTEIN-RELATED"/>
    <property type="match status" value="1"/>
</dbReference>
<protein>
    <submittedName>
        <fullName evidence="1">Phospholipase</fullName>
    </submittedName>
</protein>
<dbReference type="PANTHER" id="PTHR35358">
    <property type="entry name" value="OS06G0711100 PROTEIN"/>
    <property type="match status" value="1"/>
</dbReference>
<comment type="caution">
    <text evidence="1">The sequence shown here is derived from an EMBL/GenBank/DDBJ whole genome shotgun (WGS) entry which is preliminary data.</text>
</comment>
<dbReference type="Gramene" id="mRNA:HanXRQr2_Chr04g0143931">
    <property type="protein sequence ID" value="mRNA:HanXRQr2_Chr04g0143931"/>
    <property type="gene ID" value="HanXRQr2_Chr04g0143931"/>
</dbReference>
<evidence type="ECO:0000313" key="2">
    <source>
        <dbReference type="Proteomes" id="UP000215914"/>
    </source>
</evidence>
<dbReference type="InterPro" id="IPR007942">
    <property type="entry name" value="PLipase-like"/>
</dbReference>
<dbReference type="EMBL" id="MNCJ02000319">
    <property type="protein sequence ID" value="KAF5808312.1"/>
    <property type="molecule type" value="Genomic_DNA"/>
</dbReference>
<evidence type="ECO:0000313" key="1">
    <source>
        <dbReference type="EMBL" id="KAF5808312.1"/>
    </source>
</evidence>
<dbReference type="Proteomes" id="UP000215914">
    <property type="component" value="Unassembled WGS sequence"/>
</dbReference>
<accession>A0A9K3NPI9</accession>